<organism evidence="1">
    <name type="scientific">Timema tahoe</name>
    <dbReference type="NCBI Taxonomy" id="61484"/>
    <lineage>
        <taxon>Eukaryota</taxon>
        <taxon>Metazoa</taxon>
        <taxon>Ecdysozoa</taxon>
        <taxon>Arthropoda</taxon>
        <taxon>Hexapoda</taxon>
        <taxon>Insecta</taxon>
        <taxon>Pterygota</taxon>
        <taxon>Neoptera</taxon>
        <taxon>Polyneoptera</taxon>
        <taxon>Phasmatodea</taxon>
        <taxon>Timematodea</taxon>
        <taxon>Timematoidea</taxon>
        <taxon>Timematidae</taxon>
        <taxon>Timema</taxon>
    </lineage>
</organism>
<dbReference type="EMBL" id="OE000094">
    <property type="protein sequence ID" value="CAD7452389.1"/>
    <property type="molecule type" value="Genomic_DNA"/>
</dbReference>
<reference evidence="1" key="1">
    <citation type="submission" date="2020-11" db="EMBL/GenBank/DDBJ databases">
        <authorList>
            <person name="Tran Van P."/>
        </authorList>
    </citation>
    <scope>NUCLEOTIDE SEQUENCE</scope>
</reference>
<name>A0A7R9I9D8_9NEOP</name>
<dbReference type="AlphaFoldDB" id="A0A7R9I9D8"/>
<proteinExistence type="predicted"/>
<evidence type="ECO:0000313" key="1">
    <source>
        <dbReference type="EMBL" id="CAD7452389.1"/>
    </source>
</evidence>
<accession>A0A7R9I9D8</accession>
<protein>
    <submittedName>
        <fullName evidence="1">Uncharacterized protein</fullName>
    </submittedName>
</protein>
<gene>
    <name evidence="1" type="ORF">TTEB3V08_LOCUS571</name>
</gene>
<sequence>MTSLVIYRQWRTCNPSSEDWDNMLYLEELYLNLRGGRVEKHLRKNTLSTIDRDSSLDLAVISNLICCESHALDHAATKAESVIDVWKSKDTIATFDSGGLYAANSAMTTV</sequence>